<dbReference type="Proteomes" id="UP001157974">
    <property type="component" value="Unassembled WGS sequence"/>
</dbReference>
<reference evidence="1 2" key="1">
    <citation type="journal article" date="2023" name="Nat. Commun.">
        <title>Origin of minicircular mitochondrial genomes in red algae.</title>
        <authorList>
            <person name="Lee Y."/>
            <person name="Cho C.H."/>
            <person name="Lee Y.M."/>
            <person name="Park S.I."/>
            <person name="Yang J.H."/>
            <person name="West J.A."/>
            <person name="Bhattacharya D."/>
            <person name="Yoon H.S."/>
        </authorList>
    </citation>
    <scope>NUCLEOTIDE SEQUENCE [LARGE SCALE GENOMIC DNA]</scope>
    <source>
        <strain evidence="1 2">CCMP1338</strain>
        <tissue evidence="1">Whole cell</tissue>
    </source>
</reference>
<proteinExistence type="predicted"/>
<organism evidence="1 2">
    <name type="scientific">Rhodosorus marinus</name>
    <dbReference type="NCBI Taxonomy" id="101924"/>
    <lineage>
        <taxon>Eukaryota</taxon>
        <taxon>Rhodophyta</taxon>
        <taxon>Stylonematophyceae</taxon>
        <taxon>Stylonematales</taxon>
        <taxon>Stylonemataceae</taxon>
        <taxon>Rhodosorus</taxon>
    </lineage>
</organism>
<accession>A0AAV8V279</accession>
<evidence type="ECO:0000313" key="2">
    <source>
        <dbReference type="Proteomes" id="UP001157974"/>
    </source>
</evidence>
<gene>
    <name evidence="1" type="ORF">NDN08_007818</name>
</gene>
<dbReference type="AlphaFoldDB" id="A0AAV8V279"/>
<name>A0AAV8V279_9RHOD</name>
<dbReference type="EMBL" id="JAMWBK010000002">
    <property type="protein sequence ID" value="KAJ8907712.1"/>
    <property type="molecule type" value="Genomic_DNA"/>
</dbReference>
<comment type="caution">
    <text evidence="1">The sequence shown here is derived from an EMBL/GenBank/DDBJ whole genome shotgun (WGS) entry which is preliminary data.</text>
</comment>
<evidence type="ECO:0000313" key="1">
    <source>
        <dbReference type="EMBL" id="KAJ8907712.1"/>
    </source>
</evidence>
<sequence length="80" mass="8820">MILLELRIHPKFVSCGVVSLHMINWLIPKRTAKSRPRSCSGDVEKASVAFHHEVVPGEMSTAGKSEQYNTKVIGAALDFV</sequence>
<keyword evidence="2" id="KW-1185">Reference proteome</keyword>
<protein>
    <submittedName>
        <fullName evidence="1">Uncharacterized protein</fullName>
    </submittedName>
</protein>